<comment type="caution">
    <text evidence="1">The sequence shown here is derived from an EMBL/GenBank/DDBJ whole genome shotgun (WGS) entry which is preliminary data.</text>
</comment>
<evidence type="ECO:0000313" key="2">
    <source>
        <dbReference type="Proteomes" id="UP001055013"/>
    </source>
</evidence>
<dbReference type="Proteomes" id="UP001055013">
    <property type="component" value="Unassembled WGS sequence"/>
</dbReference>
<evidence type="ECO:0000313" key="1">
    <source>
        <dbReference type="EMBL" id="GJH19509.1"/>
    </source>
</evidence>
<name>A0ACB5QWF6_9BURK</name>
<reference evidence="1" key="1">
    <citation type="submission" date="2021-09" db="EMBL/GenBank/DDBJ databases">
        <title>Isolation and characterization of 3-chlorobenzoate degrading bacteria from soils in Shizuoka.</title>
        <authorList>
            <person name="Ifat A."/>
            <person name="Ogawa N."/>
            <person name="Kimbara K."/>
            <person name="Moriuchi R."/>
            <person name="Dohra H."/>
            <person name="Shintani M."/>
        </authorList>
    </citation>
    <scope>NUCLEOTIDE SEQUENCE</scope>
    <source>
        <strain evidence="1">19CS2-2</strain>
    </source>
</reference>
<sequence length="116" mass="13035">MPDALRERTLLSQPDRQFSTLNQPKKSMFTSKACTTTCVLDGIPVTLTFFPDTTLLRITDANGHCMRETRWPAPWRTLLATLREFSGRDARNQLSTLLDSIPVASKPKRDRASALA</sequence>
<protein>
    <submittedName>
        <fullName evidence="1">Uncharacterized protein</fullName>
    </submittedName>
</protein>
<accession>A0ACB5QWF6</accession>
<gene>
    <name evidence="1" type="ORF">CBA19CS22_23225</name>
</gene>
<organism evidence="1 2">
    <name type="scientific">Caballeronia novacaledonica</name>
    <dbReference type="NCBI Taxonomy" id="1544861"/>
    <lineage>
        <taxon>Bacteria</taxon>
        <taxon>Pseudomonadati</taxon>
        <taxon>Pseudomonadota</taxon>
        <taxon>Betaproteobacteria</taxon>
        <taxon>Burkholderiales</taxon>
        <taxon>Burkholderiaceae</taxon>
        <taxon>Caballeronia</taxon>
    </lineage>
</organism>
<proteinExistence type="predicted"/>
<dbReference type="EMBL" id="BPUR01000014">
    <property type="protein sequence ID" value="GJH19509.1"/>
    <property type="molecule type" value="Genomic_DNA"/>
</dbReference>
<keyword evidence="2" id="KW-1185">Reference proteome</keyword>